<dbReference type="EMBL" id="MU254911">
    <property type="protein sequence ID" value="KAG9239811.1"/>
    <property type="molecule type" value="Genomic_DNA"/>
</dbReference>
<evidence type="ECO:0000313" key="2">
    <source>
        <dbReference type="Proteomes" id="UP000887226"/>
    </source>
</evidence>
<comment type="caution">
    <text evidence="1">The sequence shown here is derived from an EMBL/GenBank/DDBJ whole genome shotgun (WGS) entry which is preliminary data.</text>
</comment>
<keyword evidence="2" id="KW-1185">Reference proteome</keyword>
<evidence type="ECO:0000313" key="1">
    <source>
        <dbReference type="EMBL" id="KAG9239811.1"/>
    </source>
</evidence>
<accession>A0A9P7YU53</accession>
<sequence>LRFSSVVPMNERVSVRDVDLPTGGGPDGKSTLFITKNQCITMRKYTMQI</sequence>
<dbReference type="Proteomes" id="UP000887226">
    <property type="component" value="Unassembled WGS sequence"/>
</dbReference>
<reference evidence="1" key="1">
    <citation type="journal article" date="2021" name="IMA Fungus">
        <title>Genomic characterization of three marine fungi, including Emericellopsis atlantica sp. nov. with signatures of a generalist lifestyle and marine biomass degradation.</title>
        <authorList>
            <person name="Hagestad O.C."/>
            <person name="Hou L."/>
            <person name="Andersen J.H."/>
            <person name="Hansen E.H."/>
            <person name="Altermark B."/>
            <person name="Li C."/>
            <person name="Kuhnert E."/>
            <person name="Cox R.J."/>
            <person name="Crous P.W."/>
            <person name="Spatafora J.W."/>
            <person name="Lail K."/>
            <person name="Amirebrahimi M."/>
            <person name="Lipzen A."/>
            <person name="Pangilinan J."/>
            <person name="Andreopoulos W."/>
            <person name="Hayes R.D."/>
            <person name="Ng V."/>
            <person name="Grigoriev I.V."/>
            <person name="Jackson S.A."/>
            <person name="Sutton T.D.S."/>
            <person name="Dobson A.D.W."/>
            <person name="Rama T."/>
        </authorList>
    </citation>
    <scope>NUCLEOTIDE SEQUENCE</scope>
    <source>
        <strain evidence="1">TRa3180A</strain>
    </source>
</reference>
<dbReference type="AlphaFoldDB" id="A0A9P7YU53"/>
<name>A0A9P7YU53_9HELO</name>
<proteinExistence type="predicted"/>
<gene>
    <name evidence="1" type="ORF">BJ878DRAFT_431518</name>
</gene>
<protein>
    <submittedName>
        <fullName evidence="1">Uncharacterized protein</fullName>
    </submittedName>
</protein>
<feature type="non-terminal residue" evidence="1">
    <location>
        <position position="1"/>
    </location>
</feature>
<organism evidence="1 2">
    <name type="scientific">Calycina marina</name>
    <dbReference type="NCBI Taxonomy" id="1763456"/>
    <lineage>
        <taxon>Eukaryota</taxon>
        <taxon>Fungi</taxon>
        <taxon>Dikarya</taxon>
        <taxon>Ascomycota</taxon>
        <taxon>Pezizomycotina</taxon>
        <taxon>Leotiomycetes</taxon>
        <taxon>Helotiales</taxon>
        <taxon>Pezizellaceae</taxon>
        <taxon>Calycina</taxon>
    </lineage>
</organism>